<dbReference type="AlphaFoldDB" id="A0A644ULS9"/>
<dbReference type="GO" id="GO:0004181">
    <property type="term" value="F:metallocarboxypeptidase activity"/>
    <property type="evidence" value="ECO:0007669"/>
    <property type="project" value="InterPro"/>
</dbReference>
<dbReference type="InterPro" id="IPR050821">
    <property type="entry name" value="Cytosolic_carboxypeptidase"/>
</dbReference>
<evidence type="ECO:0000256" key="1">
    <source>
        <dbReference type="ARBA" id="ARBA00001947"/>
    </source>
</evidence>
<dbReference type="EMBL" id="VSSQ01000131">
    <property type="protein sequence ID" value="MPL79914.1"/>
    <property type="molecule type" value="Genomic_DNA"/>
</dbReference>
<reference evidence="3" key="1">
    <citation type="submission" date="2019-08" db="EMBL/GenBank/DDBJ databases">
        <authorList>
            <person name="Kucharzyk K."/>
            <person name="Murdoch R.W."/>
            <person name="Higgins S."/>
            <person name="Loffler F."/>
        </authorList>
    </citation>
    <scope>NUCLEOTIDE SEQUENCE</scope>
</reference>
<proteinExistence type="predicted"/>
<dbReference type="SUPFAM" id="SSF53187">
    <property type="entry name" value="Zn-dependent exopeptidases"/>
    <property type="match status" value="1"/>
</dbReference>
<protein>
    <recommendedName>
        <fullName evidence="2">Peptidase M14 domain-containing protein</fullName>
    </recommendedName>
</protein>
<dbReference type="GO" id="GO:0006508">
    <property type="term" value="P:proteolysis"/>
    <property type="evidence" value="ECO:0007669"/>
    <property type="project" value="InterPro"/>
</dbReference>
<accession>A0A644ULS9</accession>
<sequence length="331" mass="38666">MITIDESDLHNNDKEKRQIWIHGRSHPSEQPASWHLEALTDLLLSDTPEAKDLRRNSTIYIIPFINPDGVYGGFSRSTSTGVNIEINWDRPDSLTMPEVLALKRTLERVTAQKPLDILLNMHSQIANYASYWIHNAESTTDKFLDNQLLLSALTMDDRRFYREEDQQFSAVASRYAEGWIWNRFGERTLAITFETPYTFYKESHDEEWVSPDNLKELAEDTFYAIYDYLMIPGENRIIIEPESLKGKGWRRGDRTLRTFFGDNYYIDETGNGKAIFRINNLEKGKYRVFNYKSNRWMEIDSIVKKRSGRFVYKVKSSLLGGEADAIMLQKQ</sequence>
<dbReference type="PANTHER" id="PTHR12756">
    <property type="entry name" value="CYTOSOLIC CARBOXYPEPTIDASE"/>
    <property type="match status" value="1"/>
</dbReference>
<gene>
    <name evidence="3" type="ORF">SDC9_25802</name>
</gene>
<organism evidence="3">
    <name type="scientific">bioreactor metagenome</name>
    <dbReference type="NCBI Taxonomy" id="1076179"/>
    <lineage>
        <taxon>unclassified sequences</taxon>
        <taxon>metagenomes</taxon>
        <taxon>ecological metagenomes</taxon>
    </lineage>
</organism>
<dbReference type="InterPro" id="IPR000834">
    <property type="entry name" value="Peptidase_M14"/>
</dbReference>
<evidence type="ECO:0000259" key="2">
    <source>
        <dbReference type="PROSITE" id="PS52035"/>
    </source>
</evidence>
<comment type="caution">
    <text evidence="3">The sequence shown here is derived from an EMBL/GenBank/DDBJ whole genome shotgun (WGS) entry which is preliminary data.</text>
</comment>
<dbReference type="PANTHER" id="PTHR12756:SF11">
    <property type="entry name" value="CYTOSOLIC CARBOXYPEPTIDASE 1"/>
    <property type="match status" value="1"/>
</dbReference>
<feature type="domain" description="Peptidase M14" evidence="2">
    <location>
        <begin position="1"/>
        <end position="218"/>
    </location>
</feature>
<comment type="cofactor">
    <cofactor evidence="1">
        <name>Zn(2+)</name>
        <dbReference type="ChEBI" id="CHEBI:29105"/>
    </cofactor>
</comment>
<dbReference type="Pfam" id="PF00246">
    <property type="entry name" value="Peptidase_M14"/>
    <property type="match status" value="1"/>
</dbReference>
<dbReference type="PROSITE" id="PS52035">
    <property type="entry name" value="PEPTIDASE_M14"/>
    <property type="match status" value="1"/>
</dbReference>
<dbReference type="Gene3D" id="3.40.630.10">
    <property type="entry name" value="Zn peptidases"/>
    <property type="match status" value="1"/>
</dbReference>
<name>A0A644ULS9_9ZZZZ</name>
<evidence type="ECO:0000313" key="3">
    <source>
        <dbReference type="EMBL" id="MPL79914.1"/>
    </source>
</evidence>
<dbReference type="GO" id="GO:0008270">
    <property type="term" value="F:zinc ion binding"/>
    <property type="evidence" value="ECO:0007669"/>
    <property type="project" value="InterPro"/>
</dbReference>